<feature type="transmembrane region" description="Helical" evidence="1">
    <location>
        <begin position="39"/>
        <end position="56"/>
    </location>
</feature>
<accession>A0A7E4WBQ0</accession>
<protein>
    <submittedName>
        <fullName evidence="3">DUF5668 domain-containing protein</fullName>
    </submittedName>
</protein>
<dbReference type="Proteomes" id="UP000492821">
    <property type="component" value="Unassembled WGS sequence"/>
</dbReference>
<sequence length="74" mass="8433">MTFSRPQTPREALGNMALSMVIWITGQCCAHWINLVDIWRLIAVFLLGLAVVELVCDEAKPVKPKPKRNRLPFE</sequence>
<name>A0A7E4WBQ0_PANRE</name>
<evidence type="ECO:0000256" key="1">
    <source>
        <dbReference type="SAM" id="Phobius"/>
    </source>
</evidence>
<keyword evidence="1" id="KW-0472">Membrane</keyword>
<keyword evidence="1" id="KW-0812">Transmembrane</keyword>
<organism evidence="2 3">
    <name type="scientific">Panagrellus redivivus</name>
    <name type="common">Microworm</name>
    <dbReference type="NCBI Taxonomy" id="6233"/>
    <lineage>
        <taxon>Eukaryota</taxon>
        <taxon>Metazoa</taxon>
        <taxon>Ecdysozoa</taxon>
        <taxon>Nematoda</taxon>
        <taxon>Chromadorea</taxon>
        <taxon>Rhabditida</taxon>
        <taxon>Tylenchina</taxon>
        <taxon>Panagrolaimomorpha</taxon>
        <taxon>Panagrolaimoidea</taxon>
        <taxon>Panagrolaimidae</taxon>
        <taxon>Panagrellus</taxon>
    </lineage>
</organism>
<keyword evidence="1" id="KW-1133">Transmembrane helix</keyword>
<dbReference type="AlphaFoldDB" id="A0A7E4WBQ0"/>
<keyword evidence="2" id="KW-1185">Reference proteome</keyword>
<dbReference type="WBParaSite" id="Pan_g9370.t1">
    <property type="protein sequence ID" value="Pan_g9370.t1"/>
    <property type="gene ID" value="Pan_g9370"/>
</dbReference>
<feature type="transmembrane region" description="Helical" evidence="1">
    <location>
        <begin position="12"/>
        <end position="33"/>
    </location>
</feature>
<reference evidence="2" key="1">
    <citation type="journal article" date="2013" name="Genetics">
        <title>The draft genome and transcriptome of Panagrellus redivivus are shaped by the harsh demands of a free-living lifestyle.</title>
        <authorList>
            <person name="Srinivasan J."/>
            <person name="Dillman A.R."/>
            <person name="Macchietto M.G."/>
            <person name="Heikkinen L."/>
            <person name="Lakso M."/>
            <person name="Fracchia K.M."/>
            <person name="Antoshechkin I."/>
            <person name="Mortazavi A."/>
            <person name="Wong G."/>
            <person name="Sternberg P.W."/>
        </authorList>
    </citation>
    <scope>NUCLEOTIDE SEQUENCE [LARGE SCALE GENOMIC DNA]</scope>
    <source>
        <strain evidence="2">MT8872</strain>
    </source>
</reference>
<evidence type="ECO:0000313" key="2">
    <source>
        <dbReference type="Proteomes" id="UP000492821"/>
    </source>
</evidence>
<proteinExistence type="predicted"/>
<evidence type="ECO:0000313" key="3">
    <source>
        <dbReference type="WBParaSite" id="Pan_g9370.t1"/>
    </source>
</evidence>
<reference evidence="3" key="2">
    <citation type="submission" date="2020-10" db="UniProtKB">
        <authorList>
            <consortium name="WormBaseParasite"/>
        </authorList>
    </citation>
    <scope>IDENTIFICATION</scope>
</reference>